<feature type="non-terminal residue" evidence="2">
    <location>
        <position position="1"/>
    </location>
</feature>
<organism evidence="2 3">
    <name type="scientific">Trifolium medium</name>
    <dbReference type="NCBI Taxonomy" id="97028"/>
    <lineage>
        <taxon>Eukaryota</taxon>
        <taxon>Viridiplantae</taxon>
        <taxon>Streptophyta</taxon>
        <taxon>Embryophyta</taxon>
        <taxon>Tracheophyta</taxon>
        <taxon>Spermatophyta</taxon>
        <taxon>Magnoliopsida</taxon>
        <taxon>eudicotyledons</taxon>
        <taxon>Gunneridae</taxon>
        <taxon>Pentapetalae</taxon>
        <taxon>rosids</taxon>
        <taxon>fabids</taxon>
        <taxon>Fabales</taxon>
        <taxon>Fabaceae</taxon>
        <taxon>Papilionoideae</taxon>
        <taxon>50 kb inversion clade</taxon>
        <taxon>NPAAA clade</taxon>
        <taxon>Hologalegina</taxon>
        <taxon>IRL clade</taxon>
        <taxon>Trifolieae</taxon>
        <taxon>Trifolium</taxon>
    </lineage>
</organism>
<evidence type="ECO:0000259" key="1">
    <source>
        <dbReference type="Pfam" id="PF10536"/>
    </source>
</evidence>
<evidence type="ECO:0000313" key="2">
    <source>
        <dbReference type="EMBL" id="MCI63246.1"/>
    </source>
</evidence>
<keyword evidence="3" id="KW-1185">Reference proteome</keyword>
<dbReference type="InterPro" id="IPR019557">
    <property type="entry name" value="AminoTfrase-like_pln_mobile"/>
</dbReference>
<proteinExistence type="predicted"/>
<reference evidence="2 3" key="1">
    <citation type="journal article" date="2018" name="Front. Plant Sci.">
        <title>Red Clover (Trifolium pratense) and Zigzag Clover (T. medium) - A Picture of Genomic Similarities and Differences.</title>
        <authorList>
            <person name="Dluhosova J."/>
            <person name="Istvanek J."/>
            <person name="Nedelnik J."/>
            <person name="Repkova J."/>
        </authorList>
    </citation>
    <scope>NUCLEOTIDE SEQUENCE [LARGE SCALE GENOMIC DNA]</scope>
    <source>
        <strain evidence="3">cv. 10/8</strain>
        <tissue evidence="2">Leaf</tissue>
    </source>
</reference>
<evidence type="ECO:0000313" key="3">
    <source>
        <dbReference type="Proteomes" id="UP000265520"/>
    </source>
</evidence>
<dbReference type="AlphaFoldDB" id="A0A392TT13"/>
<dbReference type="EMBL" id="LXQA010633536">
    <property type="protein sequence ID" value="MCI63246.1"/>
    <property type="molecule type" value="Genomic_DNA"/>
</dbReference>
<protein>
    <submittedName>
        <fullName evidence="2">Serine/threonine-protein phosphatase 7 long form-like protein</fullName>
    </submittedName>
</protein>
<dbReference type="Proteomes" id="UP000265520">
    <property type="component" value="Unassembled WGS sequence"/>
</dbReference>
<accession>A0A392TT13</accession>
<comment type="caution">
    <text evidence="2">The sequence shown here is derived from an EMBL/GenBank/DDBJ whole genome shotgun (WGS) entry which is preliminary data.</text>
</comment>
<feature type="domain" description="Aminotransferase-like plant mobile" evidence="1">
    <location>
        <begin position="13"/>
        <end position="70"/>
    </location>
</feature>
<sequence length="77" mass="8973">TDIFERYKGYILREYLLLLVGTTILSNKAKIYVDLTYLKFFMDLDWIDSYSSGTAALAFLYRELTNAVVTANMWLDT</sequence>
<dbReference type="Pfam" id="PF10536">
    <property type="entry name" value="PMD"/>
    <property type="match status" value="1"/>
</dbReference>
<name>A0A392TT13_9FABA</name>